<evidence type="ECO:0000256" key="3">
    <source>
        <dbReference type="ARBA" id="ARBA00023163"/>
    </source>
</evidence>
<dbReference type="SMART" id="SM00342">
    <property type="entry name" value="HTH_ARAC"/>
    <property type="match status" value="1"/>
</dbReference>
<dbReference type="PROSITE" id="PS01124">
    <property type="entry name" value="HTH_ARAC_FAMILY_2"/>
    <property type="match status" value="1"/>
</dbReference>
<gene>
    <name evidence="5" type="ORF">GCM10009769_06260</name>
</gene>
<evidence type="ECO:0000313" key="5">
    <source>
        <dbReference type="EMBL" id="GGK90911.1"/>
    </source>
</evidence>
<dbReference type="InterPro" id="IPR009057">
    <property type="entry name" value="Homeodomain-like_sf"/>
</dbReference>
<keyword evidence="1" id="KW-0805">Transcription regulation</keyword>
<dbReference type="Gene3D" id="1.10.10.60">
    <property type="entry name" value="Homeodomain-like"/>
    <property type="match status" value="1"/>
</dbReference>
<evidence type="ECO:0000256" key="2">
    <source>
        <dbReference type="ARBA" id="ARBA00023125"/>
    </source>
</evidence>
<dbReference type="PANTHER" id="PTHR46796">
    <property type="entry name" value="HTH-TYPE TRANSCRIPTIONAL ACTIVATOR RHAS-RELATED"/>
    <property type="match status" value="1"/>
</dbReference>
<dbReference type="InterPro" id="IPR050204">
    <property type="entry name" value="AraC_XylS_family_regulators"/>
</dbReference>
<dbReference type="Proteomes" id="UP000648535">
    <property type="component" value="Unassembled WGS sequence"/>
</dbReference>
<evidence type="ECO:0000259" key="4">
    <source>
        <dbReference type="PROSITE" id="PS01124"/>
    </source>
</evidence>
<proteinExistence type="predicted"/>
<sequence length="298" mass="33247">MRLYEEAYDGAGFSATRTDRTFGFRFKVVGDDTMTFRSTRFDGRMSGEVEVRDEYVVMWTAEGGGLVDVGRDEVAFGPRTPMMFPTGRPFVFDLADLRQSLVQIDREYLERVAAEVHGTQPGALVFDHAHTPDTEDLRAWNAHVQRAARIVLGPAPLTPLALAETTRQTAQVLLRTFPHTVLAPDVPLPQGATGRVRSAIEFMHAFAHTPITTTDVAEHVGLSVRGLQQAFQRQVGTAPNAMLRGIRLDRIHEELRRARPGDTTVAAVAVRWGFAHLGRFSAAYARRFDEYPRDTLQN</sequence>
<dbReference type="AlphaFoldDB" id="A0A8H9GAX6"/>
<dbReference type="InterPro" id="IPR035418">
    <property type="entry name" value="AraC-bd_2"/>
</dbReference>
<keyword evidence="2" id="KW-0238">DNA-binding</keyword>
<accession>A0A8H9GAX6</accession>
<reference evidence="5" key="2">
    <citation type="submission" date="2020-09" db="EMBL/GenBank/DDBJ databases">
        <authorList>
            <person name="Sun Q."/>
            <person name="Ohkuma M."/>
        </authorList>
    </citation>
    <scope>NUCLEOTIDE SEQUENCE</scope>
    <source>
        <strain evidence="5">JCM 1480</strain>
    </source>
</reference>
<reference evidence="5" key="1">
    <citation type="journal article" date="2014" name="Int. J. Syst. Evol. Microbiol.">
        <title>Complete genome sequence of Corynebacterium casei LMG S-19264T (=DSM 44701T), isolated from a smear-ripened cheese.</title>
        <authorList>
            <consortium name="US DOE Joint Genome Institute (JGI-PGF)"/>
            <person name="Walter F."/>
            <person name="Albersmeier A."/>
            <person name="Kalinowski J."/>
            <person name="Ruckert C."/>
        </authorList>
    </citation>
    <scope>NUCLEOTIDE SEQUENCE</scope>
    <source>
        <strain evidence="5">JCM 1480</strain>
    </source>
</reference>
<dbReference type="PANTHER" id="PTHR46796:SF12">
    <property type="entry name" value="HTH-TYPE DNA-BINDING TRANSCRIPTIONAL ACTIVATOR EUTR"/>
    <property type="match status" value="1"/>
</dbReference>
<organism evidence="5 6">
    <name type="scientific">Curtobacterium luteum</name>
    <dbReference type="NCBI Taxonomy" id="33881"/>
    <lineage>
        <taxon>Bacteria</taxon>
        <taxon>Bacillati</taxon>
        <taxon>Actinomycetota</taxon>
        <taxon>Actinomycetes</taxon>
        <taxon>Micrococcales</taxon>
        <taxon>Microbacteriaceae</taxon>
        <taxon>Curtobacterium</taxon>
    </lineage>
</organism>
<dbReference type="SUPFAM" id="SSF46689">
    <property type="entry name" value="Homeodomain-like"/>
    <property type="match status" value="1"/>
</dbReference>
<feature type="domain" description="HTH araC/xylS-type" evidence="4">
    <location>
        <begin position="197"/>
        <end position="298"/>
    </location>
</feature>
<dbReference type="GO" id="GO:0003700">
    <property type="term" value="F:DNA-binding transcription factor activity"/>
    <property type="evidence" value="ECO:0007669"/>
    <property type="project" value="InterPro"/>
</dbReference>
<dbReference type="GO" id="GO:0043565">
    <property type="term" value="F:sequence-specific DNA binding"/>
    <property type="evidence" value="ECO:0007669"/>
    <property type="project" value="InterPro"/>
</dbReference>
<name>A0A8H9GAX6_9MICO</name>
<dbReference type="EMBL" id="BMOI01000001">
    <property type="protein sequence ID" value="GGK90911.1"/>
    <property type="molecule type" value="Genomic_DNA"/>
</dbReference>
<dbReference type="InterPro" id="IPR018060">
    <property type="entry name" value="HTH_AraC"/>
</dbReference>
<evidence type="ECO:0000313" key="6">
    <source>
        <dbReference type="Proteomes" id="UP000648535"/>
    </source>
</evidence>
<comment type="caution">
    <text evidence="5">The sequence shown here is derived from an EMBL/GenBank/DDBJ whole genome shotgun (WGS) entry which is preliminary data.</text>
</comment>
<dbReference type="Pfam" id="PF12833">
    <property type="entry name" value="HTH_18"/>
    <property type="match status" value="1"/>
</dbReference>
<evidence type="ECO:0000256" key="1">
    <source>
        <dbReference type="ARBA" id="ARBA00023015"/>
    </source>
</evidence>
<dbReference type="Pfam" id="PF14525">
    <property type="entry name" value="AraC_binding_2"/>
    <property type="match status" value="1"/>
</dbReference>
<protein>
    <recommendedName>
        <fullName evidence="4">HTH araC/xylS-type domain-containing protein</fullName>
    </recommendedName>
</protein>
<keyword evidence="3" id="KW-0804">Transcription</keyword>